<sequence length="91" mass="9889">MKEEQAAVIAGQLRHALDLMQAEINALQARQSHQAELTHQRLCVLEKRADDQEARLRSASEGVTQFKVWSGLAAGGSGLMSLAALVRAFFG</sequence>
<keyword evidence="1" id="KW-0812">Transmembrane</keyword>
<dbReference type="RefSeq" id="WP_075063634.1">
    <property type="nucleotide sequence ID" value="NZ_LGCL01000033.1"/>
</dbReference>
<name>A0A0N8GM23_9CHLR</name>
<dbReference type="OrthoDB" id="9982944at2"/>
<accession>A0A0N8GM23</accession>
<proteinExistence type="predicted"/>
<keyword evidence="1" id="KW-1133">Transmembrane helix</keyword>
<evidence type="ECO:0000313" key="3">
    <source>
        <dbReference type="Proteomes" id="UP000050417"/>
    </source>
</evidence>
<gene>
    <name evidence="2" type="ORF">ADN00_13915</name>
</gene>
<organism evidence="2 3">
    <name type="scientific">Ornatilinea apprima</name>
    <dbReference type="NCBI Taxonomy" id="1134406"/>
    <lineage>
        <taxon>Bacteria</taxon>
        <taxon>Bacillati</taxon>
        <taxon>Chloroflexota</taxon>
        <taxon>Anaerolineae</taxon>
        <taxon>Anaerolineales</taxon>
        <taxon>Anaerolineaceae</taxon>
        <taxon>Ornatilinea</taxon>
    </lineage>
</organism>
<dbReference type="Proteomes" id="UP000050417">
    <property type="component" value="Unassembled WGS sequence"/>
</dbReference>
<comment type="caution">
    <text evidence="2">The sequence shown here is derived from an EMBL/GenBank/DDBJ whole genome shotgun (WGS) entry which is preliminary data.</text>
</comment>
<keyword evidence="1" id="KW-0472">Membrane</keyword>
<evidence type="ECO:0000313" key="2">
    <source>
        <dbReference type="EMBL" id="KPL74098.1"/>
    </source>
</evidence>
<feature type="transmembrane region" description="Helical" evidence="1">
    <location>
        <begin position="68"/>
        <end position="90"/>
    </location>
</feature>
<evidence type="ECO:0000256" key="1">
    <source>
        <dbReference type="SAM" id="Phobius"/>
    </source>
</evidence>
<dbReference type="AlphaFoldDB" id="A0A0N8GM23"/>
<dbReference type="EMBL" id="LGCL01000033">
    <property type="protein sequence ID" value="KPL74098.1"/>
    <property type="molecule type" value="Genomic_DNA"/>
</dbReference>
<reference evidence="2 3" key="1">
    <citation type="submission" date="2015-07" db="EMBL/GenBank/DDBJ databases">
        <title>Genome sequence of Ornatilinea apprima DSM 23815.</title>
        <authorList>
            <person name="Hemp J."/>
            <person name="Ward L.M."/>
            <person name="Pace L.A."/>
            <person name="Fischer W.W."/>
        </authorList>
    </citation>
    <scope>NUCLEOTIDE SEQUENCE [LARGE SCALE GENOMIC DNA]</scope>
    <source>
        <strain evidence="2 3">P3M-1</strain>
    </source>
</reference>
<protein>
    <submittedName>
        <fullName evidence="2">Uncharacterized protein</fullName>
    </submittedName>
</protein>
<keyword evidence="3" id="KW-1185">Reference proteome</keyword>